<feature type="domain" description="B box-type" evidence="14">
    <location>
        <begin position="203"/>
        <end position="244"/>
    </location>
</feature>
<evidence type="ECO:0000256" key="12">
    <source>
        <dbReference type="SAM" id="MobiDB-lite"/>
    </source>
</evidence>
<dbReference type="Gene3D" id="2.60.40.10">
    <property type="entry name" value="Immunoglobulins"/>
    <property type="match status" value="1"/>
</dbReference>
<dbReference type="FunFam" id="2.120.10.30:FF:000004">
    <property type="entry name" value="Tripartite motif containing 2"/>
    <property type="match status" value="1"/>
</dbReference>
<keyword evidence="6 9" id="KW-0863">Zinc-finger</keyword>
<dbReference type="Pfam" id="PF00630">
    <property type="entry name" value="Filamin"/>
    <property type="match status" value="1"/>
</dbReference>
<dbReference type="KEGG" id="lak:106160936"/>
<dbReference type="CDD" id="cd14960">
    <property type="entry name" value="NHL_TRIM2_like"/>
    <property type="match status" value="1"/>
</dbReference>
<dbReference type="PANTHER" id="PTHR25462:SF296">
    <property type="entry name" value="MEIOTIC P26, ISOFORM F"/>
    <property type="match status" value="1"/>
</dbReference>
<dbReference type="InterPro" id="IPR001258">
    <property type="entry name" value="NHL_repeat"/>
</dbReference>
<organism evidence="15 17">
    <name type="scientific">Lingula anatina</name>
    <name type="common">Brachiopod</name>
    <name type="synonym">Lingula unguis</name>
    <dbReference type="NCBI Taxonomy" id="7574"/>
    <lineage>
        <taxon>Eukaryota</taxon>
        <taxon>Metazoa</taxon>
        <taxon>Spiralia</taxon>
        <taxon>Lophotrochozoa</taxon>
        <taxon>Brachiopoda</taxon>
        <taxon>Linguliformea</taxon>
        <taxon>Lingulata</taxon>
        <taxon>Lingulida</taxon>
        <taxon>Linguloidea</taxon>
        <taxon>Lingulidae</taxon>
        <taxon>Lingula</taxon>
    </lineage>
</organism>
<dbReference type="SMART" id="SM00557">
    <property type="entry name" value="IG_FLMN"/>
    <property type="match status" value="1"/>
</dbReference>
<evidence type="ECO:0000313" key="17">
    <source>
        <dbReference type="RefSeq" id="XP_013393208.1"/>
    </source>
</evidence>
<evidence type="ECO:0000256" key="6">
    <source>
        <dbReference type="ARBA" id="ARBA00022771"/>
    </source>
</evidence>
<dbReference type="PANTHER" id="PTHR25462">
    <property type="entry name" value="BONUS, ISOFORM C-RELATED"/>
    <property type="match status" value="1"/>
</dbReference>
<dbReference type="FunFam" id="2.40.10.500:FF:000001">
    <property type="entry name" value="tripartite motif-containing protein 3-like"/>
    <property type="match status" value="1"/>
</dbReference>
<dbReference type="Pfam" id="PF13445">
    <property type="entry name" value="zf-RING_UBOX"/>
    <property type="match status" value="1"/>
</dbReference>
<evidence type="ECO:0000256" key="3">
    <source>
        <dbReference type="ARBA" id="ARBA00022679"/>
    </source>
</evidence>
<evidence type="ECO:0000256" key="8">
    <source>
        <dbReference type="ARBA" id="ARBA00022833"/>
    </source>
</evidence>
<feature type="region of interest" description="Disordered" evidence="12">
    <location>
        <begin position="510"/>
        <end position="559"/>
    </location>
</feature>
<dbReference type="InterPro" id="IPR027370">
    <property type="entry name" value="Znf-RING_euk"/>
</dbReference>
<dbReference type="PROSITE" id="PS50089">
    <property type="entry name" value="ZF_RING_2"/>
    <property type="match status" value="1"/>
</dbReference>
<feature type="repeat" description="NHL" evidence="11">
    <location>
        <begin position="562"/>
        <end position="603"/>
    </location>
</feature>
<feature type="compositionally biased region" description="Low complexity" evidence="12">
    <location>
        <begin position="541"/>
        <end position="552"/>
    </location>
</feature>
<dbReference type="SUPFAM" id="SSF81296">
    <property type="entry name" value="E set domains"/>
    <property type="match status" value="1"/>
</dbReference>
<dbReference type="InterPro" id="IPR013083">
    <property type="entry name" value="Znf_RING/FYVE/PHD"/>
</dbReference>
<dbReference type="InterPro" id="IPR001841">
    <property type="entry name" value="Znf_RING"/>
</dbReference>
<dbReference type="CDD" id="cd19759">
    <property type="entry name" value="Bbox2_TRIM2-like"/>
    <property type="match status" value="1"/>
</dbReference>
<dbReference type="AlphaFoldDB" id="A0A1S3I4Q8"/>
<dbReference type="InterPro" id="IPR014756">
    <property type="entry name" value="Ig_E-set"/>
</dbReference>
<dbReference type="CDD" id="cd16586">
    <property type="entry name" value="RING-HC_TRIM2_like_C-VII"/>
    <property type="match status" value="1"/>
</dbReference>
<keyword evidence="3" id="KW-0808">Transferase</keyword>
<dbReference type="InterPro" id="IPR047153">
    <property type="entry name" value="TRIM45/56/19-like"/>
</dbReference>
<evidence type="ECO:0000256" key="2">
    <source>
        <dbReference type="ARBA" id="ARBA00022553"/>
    </source>
</evidence>
<dbReference type="GeneID" id="106160936"/>
<dbReference type="InterPro" id="IPR017907">
    <property type="entry name" value="Znf_RING_CS"/>
</dbReference>
<evidence type="ECO:0000256" key="11">
    <source>
        <dbReference type="PROSITE-ProRule" id="PRU00504"/>
    </source>
</evidence>
<dbReference type="SUPFAM" id="SSF101898">
    <property type="entry name" value="NHL repeat"/>
    <property type="match status" value="1"/>
</dbReference>
<evidence type="ECO:0000256" key="9">
    <source>
        <dbReference type="PROSITE-ProRule" id="PRU00024"/>
    </source>
</evidence>
<evidence type="ECO:0000313" key="16">
    <source>
        <dbReference type="RefSeq" id="XP_013393197.1"/>
    </source>
</evidence>
<feature type="repeat" description="NHL" evidence="11">
    <location>
        <begin position="651"/>
        <end position="692"/>
    </location>
</feature>
<dbReference type="SMART" id="SM00336">
    <property type="entry name" value="BBOX"/>
    <property type="match status" value="2"/>
</dbReference>
<dbReference type="CDD" id="cd20482">
    <property type="entry name" value="CC_brat-like"/>
    <property type="match status" value="1"/>
</dbReference>
<evidence type="ECO:0000259" key="13">
    <source>
        <dbReference type="PROSITE" id="PS50089"/>
    </source>
</evidence>
<dbReference type="PROSITE" id="PS50119">
    <property type="entry name" value="ZF_BBOX"/>
    <property type="match status" value="2"/>
</dbReference>
<evidence type="ECO:0000259" key="14">
    <source>
        <dbReference type="PROSITE" id="PS50119"/>
    </source>
</evidence>
<dbReference type="Gene3D" id="2.120.10.30">
    <property type="entry name" value="TolB, C-terminal domain"/>
    <property type="match status" value="1"/>
</dbReference>
<dbReference type="KEGG" id="lak:106175168"/>
<reference evidence="16 17" key="1">
    <citation type="submission" date="2025-04" db="UniProtKB">
        <authorList>
            <consortium name="RefSeq"/>
        </authorList>
    </citation>
    <scope>IDENTIFICATION</scope>
    <source>
        <tissue evidence="16 17">Gonads</tissue>
    </source>
</reference>
<feature type="repeat" description="NHL" evidence="11">
    <location>
        <begin position="743"/>
        <end position="786"/>
    </location>
</feature>
<evidence type="ECO:0000256" key="1">
    <source>
        <dbReference type="ARBA" id="ARBA00008518"/>
    </source>
</evidence>
<dbReference type="SUPFAM" id="SSF57845">
    <property type="entry name" value="B-box zinc-binding domain"/>
    <property type="match status" value="1"/>
</dbReference>
<dbReference type="RefSeq" id="XP_013412480.1">
    <property type="nucleotide sequence ID" value="XM_013557026.1"/>
</dbReference>
<evidence type="ECO:0000256" key="7">
    <source>
        <dbReference type="ARBA" id="ARBA00022786"/>
    </source>
</evidence>
<keyword evidence="15" id="KW-1185">Reference proteome</keyword>
<dbReference type="InterPro" id="IPR011042">
    <property type="entry name" value="6-blade_b-propeller_TolB-like"/>
</dbReference>
<dbReference type="InterPro" id="IPR003649">
    <property type="entry name" value="Bbox_C"/>
</dbReference>
<dbReference type="InterPro" id="IPR013783">
    <property type="entry name" value="Ig-like_fold"/>
</dbReference>
<feature type="repeat" description="NHL" evidence="11">
    <location>
        <begin position="607"/>
        <end position="650"/>
    </location>
</feature>
<evidence type="ECO:0000256" key="4">
    <source>
        <dbReference type="ARBA" id="ARBA00022723"/>
    </source>
</evidence>
<keyword evidence="8" id="KW-0862">Zinc</keyword>
<dbReference type="Proteomes" id="UP000085678">
    <property type="component" value="Unplaced"/>
</dbReference>
<feature type="domain" description="RING-type" evidence="13">
    <location>
        <begin position="75"/>
        <end position="116"/>
    </location>
</feature>
<keyword evidence="2" id="KW-0597">Phosphoprotein</keyword>
<keyword evidence="5" id="KW-0677">Repeat</keyword>
<accession>A0A1S3I4Q8</accession>
<evidence type="ECO:0000313" key="19">
    <source>
        <dbReference type="RefSeq" id="XP_013412481.1"/>
    </source>
</evidence>
<dbReference type="InterPro" id="IPR000315">
    <property type="entry name" value="Znf_B-box"/>
</dbReference>
<comment type="similarity">
    <text evidence="1">Belongs to the TRIM/RBCC family.</text>
</comment>
<evidence type="ECO:0000256" key="10">
    <source>
        <dbReference type="PROSITE-ProRule" id="PRU00087"/>
    </source>
</evidence>
<dbReference type="GO" id="GO:0008270">
    <property type="term" value="F:zinc ion binding"/>
    <property type="evidence" value="ECO:0007669"/>
    <property type="project" value="UniProtKB-KW"/>
</dbReference>
<evidence type="ECO:0000256" key="5">
    <source>
        <dbReference type="ARBA" id="ARBA00022737"/>
    </source>
</evidence>
<dbReference type="RefSeq" id="XP_013393197.1">
    <property type="nucleotide sequence ID" value="XM_013537743.1"/>
</dbReference>
<dbReference type="PROSITE" id="PS51125">
    <property type="entry name" value="NHL"/>
    <property type="match status" value="6"/>
</dbReference>
<dbReference type="SMART" id="SM00502">
    <property type="entry name" value="BBC"/>
    <property type="match status" value="1"/>
</dbReference>
<evidence type="ECO:0000313" key="18">
    <source>
        <dbReference type="RefSeq" id="XP_013412480.1"/>
    </source>
</evidence>
<feature type="domain" description="B box-type" evidence="14">
    <location>
        <begin position="143"/>
        <end position="190"/>
    </location>
</feature>
<dbReference type="InterPro" id="IPR017868">
    <property type="entry name" value="Filamin/ABP280_repeat-like"/>
</dbReference>
<protein>
    <submittedName>
        <fullName evidence="16 17">Tripartite motif-containing protein 2-like isoform X1</fullName>
    </submittedName>
</protein>
<dbReference type="RefSeq" id="XP_013393208.1">
    <property type="nucleotide sequence ID" value="XM_013537754.1"/>
</dbReference>
<keyword evidence="7" id="KW-0833">Ubl conjugation pathway</keyword>
<dbReference type="InterPro" id="IPR057750">
    <property type="entry name" value="TRIM2/3_C"/>
</dbReference>
<dbReference type="PROSITE" id="PS00518">
    <property type="entry name" value="ZF_RING_1"/>
    <property type="match status" value="1"/>
</dbReference>
<dbReference type="InterPro" id="IPR001298">
    <property type="entry name" value="Filamin/ABP280_rpt"/>
</dbReference>
<gene>
    <name evidence="16 17" type="primary">LOC106160936</name>
    <name evidence="18 19" type="synonym">LOC106175168</name>
</gene>
<evidence type="ECO:0000313" key="15">
    <source>
        <dbReference type="Proteomes" id="UP000085678"/>
    </source>
</evidence>
<dbReference type="CDD" id="cd19757">
    <property type="entry name" value="Bbox1"/>
    <property type="match status" value="1"/>
</dbReference>
<feature type="repeat" description="NHL" evidence="11">
    <location>
        <begin position="696"/>
        <end position="739"/>
    </location>
</feature>
<proteinExistence type="inferred from homology"/>
<name>A0A1S3I4Q8_LINAN</name>
<dbReference type="Gene3D" id="3.30.40.10">
    <property type="entry name" value="Zinc/RING finger domain, C3HC4 (zinc finger)"/>
    <property type="match status" value="1"/>
</dbReference>
<dbReference type="SMART" id="SM00184">
    <property type="entry name" value="RING"/>
    <property type="match status" value="2"/>
</dbReference>
<dbReference type="Pfam" id="PF01436">
    <property type="entry name" value="NHL"/>
    <property type="match status" value="6"/>
</dbReference>
<sequence>MAETVDLDNILLWKRGISGHVKQYNSIGWSRTMFAAHYLEEYQDMITVVMATVNSTRMASNINVVKQIHKQFLSCGICLQQYTNPKVLPCLHTFCELCLYDYIPLESLSVSCPLCRQQSILPQEGVSGLQSNFLINNLMEMLENPQLCTSCDSGAVAKTKCTNCNHSLCESCSQLHKQDVDLQTHDLVSLDKLSPSESKEGMLPQLVCPNHQGELLKFYCASCDTAVCEECTALEHHDHRITTMEDAIQEHQSALRNLIHNAQARIPVIEDAITVVSSVSTALCDKFKEAEMQISDAFDALNELIDQRRNKLLSDLESTHKVKQATLHSQKQTLLDILTNINDCCQLTEKALTHGSETDILLMRKEMTAKLSDLSALEVQCMPEENPSLSFVDCNFSDVAEVVEKVGKVETNSAVAFETTASGEGLRRCYTGKKAMLSVTTKNRHGELLKVGHCSLTAQITSTNGEVFTPTVIDQNNGTYDLTYIVPSDGSYQLEIRLYGQQIKGSPFSVQAYPPPASGERPLSASKIPKTLAVKQKGTKRPPSSKSSNRRSNPIDDDLILRVGAKGRNRGEFSNPQGLCTTPKGLIIVADSNNQYMQVFTNSGDFKMKFGVRGRSPGQVQRPTGVAVSANGNYLVADYDNKWVSIYSPDGKYLNKIGTGKLIGPKGVAVDNNGHIIVVDNKGSSIYIFQSNGKLLHKFGTRGNEENQFAGPHYVAVNSNNDIIISDFHNHCIKVFNCEGTFLFSFGSNGEGMGQFNAPTGVAVDKQGNIIVADWGNSRLQVFDQNGSFLAFVNTQTDPLYGPQGVAVTSDGHVVVSDSGNHCFKIYKYLQ</sequence>
<feature type="repeat" description="NHL" evidence="11">
    <location>
        <begin position="787"/>
        <end position="830"/>
    </location>
</feature>
<feature type="repeat" description="Filamin" evidence="10">
    <location>
        <begin position="411"/>
        <end position="512"/>
    </location>
</feature>
<dbReference type="SUPFAM" id="SSF57850">
    <property type="entry name" value="RING/U-box"/>
    <property type="match status" value="1"/>
</dbReference>
<dbReference type="RefSeq" id="XP_013412481.1">
    <property type="nucleotide sequence ID" value="XM_013557027.1"/>
</dbReference>
<keyword evidence="4" id="KW-0479">Metal-binding</keyword>
<dbReference type="PROSITE" id="PS50194">
    <property type="entry name" value="FILAMIN_REPEAT"/>
    <property type="match status" value="1"/>
</dbReference>
<dbReference type="Pfam" id="PF00643">
    <property type="entry name" value="zf-B_box"/>
    <property type="match status" value="1"/>
</dbReference>
<dbReference type="STRING" id="7574.A0A1S3I4Q8"/>
<dbReference type="Gene3D" id="3.30.160.60">
    <property type="entry name" value="Classic Zinc Finger"/>
    <property type="match status" value="1"/>
</dbReference>
<dbReference type="GeneID" id="106175168"/>
<dbReference type="Gene3D" id="2.40.10.500">
    <property type="match status" value="1"/>
</dbReference>
<dbReference type="FunFam" id="3.30.40.10:FF:000032">
    <property type="entry name" value="Tripartite motif containing 2"/>
    <property type="match status" value="1"/>
</dbReference>
<dbReference type="OrthoDB" id="27136at2759"/>